<feature type="domain" description="DUF2428" evidence="3">
    <location>
        <begin position="1015"/>
        <end position="1273"/>
    </location>
</feature>
<keyword evidence="2" id="KW-0819">tRNA processing</keyword>
<proteinExistence type="inferred from homology"/>
<dbReference type="GO" id="GO:0005829">
    <property type="term" value="C:cytosol"/>
    <property type="evidence" value="ECO:0007669"/>
    <property type="project" value="TreeGrafter"/>
</dbReference>
<dbReference type="Pfam" id="PF10350">
    <property type="entry name" value="DUF2428"/>
    <property type="match status" value="1"/>
</dbReference>
<dbReference type="PANTHER" id="PTHR14387">
    <property type="entry name" value="THADA/DEATH RECEPTOR INTERACTING PROTEIN"/>
    <property type="match status" value="1"/>
</dbReference>
<dbReference type="InterPro" id="IPR019442">
    <property type="entry name" value="THADA/TRM732_DUF2428"/>
</dbReference>
<evidence type="ECO:0000256" key="2">
    <source>
        <dbReference type="ARBA" id="ARBA00022694"/>
    </source>
</evidence>
<sequence length="1944" mass="218239">MIKAELLGVFGEISSDYRPGDVPRLMKKLEQQCQRFQKQDLSNLDQNDLCAVAKQGSNAYFCSLQSAKLARAVHKLIKNLPKLCEDELQNQLVIKLGTLLTSSELSDVKTLSLLIDLNQEAKRFTKSSFGGLSQLLKIILSKDLSLMSEQDSKEYLHCGAKLCIQALQLYQADIKELWRSSSSVCNEQDLQTCSDVVEVRRHWEQIVLGLISHLFQSSSRDHLLLVGTAVSMVFNSAPSPEIIETSYMGILSLLSHDQNNFEFCGIHYCRDETEAKIQDSFLPMIAMIKGLLVSCDKSTLKSRSCPLMFQVLPHIINFCKGPTTHHYLSFQVLALWCQKVEDIGALSPSVSDLQVLASSLSNTNLDFILSSTDGKNFETEHMIFAEDILKDRGNGEIMRKCDNPDKMCVGEANGPSYMSSDCPVLKAILNCIWLNWDSPVDGVSEYVLEIFQRLLKIWCRCVQDGTSSYRDLSQELFERVLSMAWHSKTRYKPLSLVLPHVDSDKVIGQNPGLKSELLQCMKTNNLASVASDTYKAFLQQSSSKSQDTEELSRTWEIVWMPVLISGLVSENTLQRLKVSTYWLEPTLTLVPDSRKSLLLCLQEKLSAGEDFTDGPDRNLTLYAWTVVSRIARENFHEYIELPLECWLRAALRSADDLVRAEAFHLLASTVKKSEPVKQLETELLLEFIPCNLKTDSASFRHSLASSLRKVLVRIRDSCLAAVRSNSLSKSYLKHGIAFVNWLYELLMSSLVPGSCYQRRQTVFDLLFVLFETLQYQEDNTSKKGKAHETADILVNYAQKEGQWFFLSRRHFLTLLICLEDGAEEIQRQSYKLLVSYFRWPSIMEYGAPSQVIVTSPEDCKKVTLLEDSNLVTSPEDSITILSNVSFVQQLMDRALFLISQPRAYENHSGLLLFSLVLHKYIIGIGMTVTASQRELNSFSLDQPKMSSTNGMCSLVDLLVDRVENSLLAVRENIAANVKLHPIHGTMQCVNRCLQFMSNNSKCRGLIQQDLALKLDKIICINYKVIDFVLDVLAGGKSIENCPSFADIGLALVSLVSEGESDQAEESTSLSPEFQLLLSWCWINLKESCSCLAAVTATLLQFDGDSQRNVSSLQSIGDKLIQVLTTFRHRGAIEGCQSGLFQYSFSLMSSKNMDLACIPRKILQKVLCSLSENSMTSSITRRSAGLLIIVQTILQTACKCGHFDLLESTVEKLYSFAVEPVPEVHSQQNDLKQSHALNILKAIFCDASLAPRVMPLLSRVVILVIEGFDSPSWAIRNAATQLISTLVTRIFGQKSKLISAGSMSLEEFEALYPDVLNFVCDRLNSHMASGGTQVKPSLYVMLTLLANVGPLPRHQFSASCREFLQRVSEFLLSSPVYSLRKLAAQVWVAMSALDQADSLLETILQHLQASQTNLNLLHGWLLCAHFIFILSQPSHTTSGLLLTFCVENPWLLRSHPLCLLIASLVLQTVQLCLVHIEGLNSELLSQLWSLIENCLTSAGFMEHALQVAKGQCLGECLKSLHILCKKSKQAFFESKFQATLADCLQSNIPELKSATLKCLHEAFSDNPSIIGEKLQCLLWNSLMISTCESDYIKTVDILFFLARSNKIVLIQPGLEMIIRALMHSHHNKTMSLSRAQFDLTGIIFRICDSKSLMERWQELTAWCDQQGQFSCPTNNENLRLSAATSLRICGLNIINVCCSHKDTARVGSCIVSIIRTSLILLEDAEDEVRQEVSVFVSQLCGYANLHYNVAYLALSEILASRLHWCVELHEFLLGLLYKEGNIKCAVANALHSEAQALFEAETQSVMSEEFFAQLWAFSSLQSIVQNYRQSCFPLISKLCEVASEELCEVIPVLFKYLNDGTIFNISNEENVLKSLHGVFLLGVLCKNMLENSLRLDNKTQMFTFVNEVTKLEEIYGLHPFLQNKFFETDQPIVCNLLKSKAMLQD</sequence>
<name>A0AAV3ZH50_9GAST</name>
<dbReference type="InterPro" id="IPR056842">
    <property type="entry name" value="THADA-like_TPR_C"/>
</dbReference>
<dbReference type="EMBL" id="BLXT01002457">
    <property type="protein sequence ID" value="GFN94469.1"/>
    <property type="molecule type" value="Genomic_DNA"/>
</dbReference>
<dbReference type="SUPFAM" id="SSF48371">
    <property type="entry name" value="ARM repeat"/>
    <property type="match status" value="2"/>
</dbReference>
<accession>A0AAV3ZH50</accession>
<evidence type="ECO:0000259" key="5">
    <source>
        <dbReference type="Pfam" id="PF25151"/>
    </source>
</evidence>
<dbReference type="PANTHER" id="PTHR14387:SF0">
    <property type="entry name" value="DUF2428 DOMAIN-CONTAINING PROTEIN"/>
    <property type="match status" value="1"/>
</dbReference>
<evidence type="ECO:0000313" key="7">
    <source>
        <dbReference type="Proteomes" id="UP000735302"/>
    </source>
</evidence>
<dbReference type="GO" id="GO:0030488">
    <property type="term" value="P:tRNA methylation"/>
    <property type="evidence" value="ECO:0007669"/>
    <property type="project" value="TreeGrafter"/>
</dbReference>
<evidence type="ECO:0000259" key="4">
    <source>
        <dbReference type="Pfam" id="PF25150"/>
    </source>
</evidence>
<dbReference type="InterPro" id="IPR056843">
    <property type="entry name" value="THADA-like_TPR"/>
</dbReference>
<reference evidence="6 7" key="1">
    <citation type="journal article" date="2021" name="Elife">
        <title>Chloroplast acquisition without the gene transfer in kleptoplastic sea slugs, Plakobranchus ocellatus.</title>
        <authorList>
            <person name="Maeda T."/>
            <person name="Takahashi S."/>
            <person name="Yoshida T."/>
            <person name="Shimamura S."/>
            <person name="Takaki Y."/>
            <person name="Nagai Y."/>
            <person name="Toyoda A."/>
            <person name="Suzuki Y."/>
            <person name="Arimoto A."/>
            <person name="Ishii H."/>
            <person name="Satoh N."/>
            <person name="Nishiyama T."/>
            <person name="Hasebe M."/>
            <person name="Maruyama T."/>
            <person name="Minagawa J."/>
            <person name="Obokata J."/>
            <person name="Shigenobu S."/>
        </authorList>
    </citation>
    <scope>NUCLEOTIDE SEQUENCE [LARGE SCALE GENOMIC DNA]</scope>
</reference>
<dbReference type="Pfam" id="PF25150">
    <property type="entry name" value="TPR_Trm732"/>
    <property type="match status" value="1"/>
</dbReference>
<evidence type="ECO:0000259" key="3">
    <source>
        <dbReference type="Pfam" id="PF10350"/>
    </source>
</evidence>
<feature type="domain" description="tRNA (32-2'-O)-methyltransferase regulator THADA-like C-terminal TPR repeats region" evidence="5">
    <location>
        <begin position="1275"/>
        <end position="1425"/>
    </location>
</feature>
<comment type="similarity">
    <text evidence="1">Belongs to the THADA family.</text>
</comment>
<evidence type="ECO:0000313" key="6">
    <source>
        <dbReference type="EMBL" id="GFN94469.1"/>
    </source>
</evidence>
<feature type="domain" description="tRNA (32-2'-O)-methyltransferase regulator THADA-like TPR repeats region" evidence="4">
    <location>
        <begin position="555"/>
        <end position="772"/>
    </location>
</feature>
<organism evidence="6 7">
    <name type="scientific">Plakobranchus ocellatus</name>
    <dbReference type="NCBI Taxonomy" id="259542"/>
    <lineage>
        <taxon>Eukaryota</taxon>
        <taxon>Metazoa</taxon>
        <taxon>Spiralia</taxon>
        <taxon>Lophotrochozoa</taxon>
        <taxon>Mollusca</taxon>
        <taxon>Gastropoda</taxon>
        <taxon>Heterobranchia</taxon>
        <taxon>Euthyneura</taxon>
        <taxon>Panpulmonata</taxon>
        <taxon>Sacoglossa</taxon>
        <taxon>Placobranchoidea</taxon>
        <taxon>Plakobranchidae</taxon>
        <taxon>Plakobranchus</taxon>
    </lineage>
</organism>
<dbReference type="InterPro" id="IPR051954">
    <property type="entry name" value="tRNA_methyltransferase_THADA"/>
</dbReference>
<comment type="caution">
    <text evidence="6">The sequence shown here is derived from an EMBL/GenBank/DDBJ whole genome shotgun (WGS) entry which is preliminary data.</text>
</comment>
<dbReference type="Pfam" id="PF25151">
    <property type="entry name" value="TPR_Trm732_C"/>
    <property type="match status" value="1"/>
</dbReference>
<keyword evidence="7" id="KW-1185">Reference proteome</keyword>
<evidence type="ECO:0000256" key="1">
    <source>
        <dbReference type="ARBA" id="ARBA00010409"/>
    </source>
</evidence>
<gene>
    <name evidence="6" type="ORF">PoB_002097500</name>
</gene>
<protein>
    <submittedName>
        <fullName evidence="6">Thyroid adenoma-associated protein</fullName>
    </submittedName>
</protein>
<dbReference type="InterPro" id="IPR016024">
    <property type="entry name" value="ARM-type_fold"/>
</dbReference>
<dbReference type="Proteomes" id="UP000735302">
    <property type="component" value="Unassembled WGS sequence"/>
</dbReference>